<dbReference type="InterPro" id="IPR035093">
    <property type="entry name" value="RelE/ParE_toxin_dom_sf"/>
</dbReference>
<organism evidence="3 11">
    <name type="scientific">Streptococcus suis</name>
    <dbReference type="NCBI Taxonomy" id="1307"/>
    <lineage>
        <taxon>Bacteria</taxon>
        <taxon>Bacillati</taxon>
        <taxon>Bacillota</taxon>
        <taxon>Bacilli</taxon>
        <taxon>Lactobacillales</taxon>
        <taxon>Streptococcaceae</taxon>
        <taxon>Streptococcus</taxon>
    </lineage>
</organism>
<evidence type="ECO:0000313" key="13">
    <source>
        <dbReference type="Proteomes" id="UP000074903"/>
    </source>
</evidence>
<dbReference type="PANTHER" id="PTHR35601:SF1">
    <property type="entry name" value="TOXIN RELE"/>
    <property type="match status" value="1"/>
</dbReference>
<evidence type="ECO:0000313" key="7">
    <source>
        <dbReference type="EMBL" id="MDG4525914.1"/>
    </source>
</evidence>
<dbReference type="Proteomes" id="UP000074903">
    <property type="component" value="Unassembled WGS sequence"/>
</dbReference>
<reference evidence="8 15" key="3">
    <citation type="submission" date="2020-12" db="EMBL/GenBank/DDBJ databases">
        <title>Nonconservative transfer and diversity of a new family of integrative and conjugative elements associated with antibiotic resistance in zoonotic pathogen Streptococcus suis.</title>
        <authorList>
            <person name="Huang J."/>
        </authorList>
    </citation>
    <scope>NUCLEOTIDE SEQUENCE [LARGE SCALE GENOMIC DNA]</scope>
    <source>
        <strain evidence="8 15">YZDH1</strain>
    </source>
</reference>
<dbReference type="Proteomes" id="UP000594569">
    <property type="component" value="Chromosome"/>
</dbReference>
<comment type="similarity">
    <text evidence="1">Belongs to the RelE toxin family.</text>
</comment>
<dbReference type="EMBL" id="FIHA01000071">
    <property type="protein sequence ID" value="CYV15885.1"/>
    <property type="molecule type" value="Genomic_DNA"/>
</dbReference>
<dbReference type="EMBL" id="FILX01000002">
    <property type="protein sequence ID" value="CYX34239.1"/>
    <property type="molecule type" value="Genomic_DNA"/>
</dbReference>
<evidence type="ECO:0000313" key="6">
    <source>
        <dbReference type="EMBL" id="CYX34239.1"/>
    </source>
</evidence>
<gene>
    <name evidence="3" type="primary">relE</name>
    <name evidence="4" type="synonym">relE_2</name>
    <name evidence="9" type="ORF">EI220_06535</name>
    <name evidence="4" type="ORF">ERS132414_02278</name>
    <name evidence="3" type="ORF">ERS132416_02079</name>
    <name evidence="5" type="ORF">ERS132426_01270</name>
    <name evidence="6" type="ORF">ERS132531_00160</name>
    <name evidence="8" type="ORF">I5V48_10720</name>
    <name evidence="7" type="ORF">NOL13_00575</name>
</gene>
<evidence type="ECO:0000256" key="2">
    <source>
        <dbReference type="ARBA" id="ARBA00022649"/>
    </source>
</evidence>
<evidence type="ECO:0000313" key="9">
    <source>
        <dbReference type="EMBL" id="RRN50467.1"/>
    </source>
</evidence>
<reference evidence="10 11" key="1">
    <citation type="submission" date="2016-02" db="EMBL/GenBank/DDBJ databases">
        <authorList>
            <consortium name="Pathogen Informatics"/>
        </authorList>
    </citation>
    <scope>NUCLEOTIDE SEQUENCE [LARGE SCALE GENOMIC DNA]</scope>
    <source>
        <strain evidence="4 10">LSS52</strain>
        <strain evidence="3 11">LSS54</strain>
        <strain evidence="5 12">LSS64</strain>
        <strain evidence="6 13">SS993</strain>
    </source>
</reference>
<dbReference type="Pfam" id="PF05016">
    <property type="entry name" value="ParE_toxin"/>
    <property type="match status" value="1"/>
</dbReference>
<evidence type="ECO:0000313" key="12">
    <source>
        <dbReference type="Proteomes" id="UP000074850"/>
    </source>
</evidence>
<evidence type="ECO:0000313" key="10">
    <source>
        <dbReference type="Proteomes" id="UP000072794"/>
    </source>
</evidence>
<evidence type="ECO:0000313" key="11">
    <source>
        <dbReference type="Proteomes" id="UP000073494"/>
    </source>
</evidence>
<dbReference type="AlphaFoldDB" id="A0A0N1J3X6"/>
<evidence type="ECO:0000313" key="8">
    <source>
        <dbReference type="EMBL" id="QPO26405.1"/>
    </source>
</evidence>
<dbReference type="PATRIC" id="fig|1307.472.peg.1766"/>
<evidence type="ECO:0000313" key="14">
    <source>
        <dbReference type="Proteomes" id="UP000278566"/>
    </source>
</evidence>
<keyword evidence="2" id="KW-1277">Toxin-antitoxin system</keyword>
<evidence type="ECO:0000256" key="1">
    <source>
        <dbReference type="ARBA" id="ARBA00006226"/>
    </source>
</evidence>
<dbReference type="EMBL" id="FIHD01000047">
    <property type="protein sequence ID" value="CYV15410.1"/>
    <property type="molecule type" value="Genomic_DNA"/>
</dbReference>
<evidence type="ECO:0000313" key="15">
    <source>
        <dbReference type="Proteomes" id="UP000594569"/>
    </source>
</evidence>
<dbReference type="NCBIfam" id="TIGR02385">
    <property type="entry name" value="RelE_StbE"/>
    <property type="match status" value="1"/>
</dbReference>
<dbReference type="SUPFAM" id="SSF143011">
    <property type="entry name" value="RelE-like"/>
    <property type="match status" value="1"/>
</dbReference>
<evidence type="ECO:0000313" key="5">
    <source>
        <dbReference type="EMBL" id="CYV35498.1"/>
    </source>
</evidence>
<dbReference type="InterPro" id="IPR007712">
    <property type="entry name" value="RelE/ParE_toxin"/>
</dbReference>
<keyword evidence="3" id="KW-0378">Hydrolase</keyword>
<dbReference type="RefSeq" id="WP_024399051.1">
    <property type="nucleotide sequence ID" value="NZ_CEDT01000057.1"/>
</dbReference>
<dbReference type="GO" id="GO:0016787">
    <property type="term" value="F:hydrolase activity"/>
    <property type="evidence" value="ECO:0007669"/>
    <property type="project" value="UniProtKB-KW"/>
</dbReference>
<dbReference type="Proteomes" id="UP001152875">
    <property type="component" value="Unassembled WGS sequence"/>
</dbReference>
<accession>A0A0N1J3X6</accession>
<proteinExistence type="inferred from homology"/>
<dbReference type="EMBL" id="JANFMP010000001">
    <property type="protein sequence ID" value="MDG4525914.1"/>
    <property type="molecule type" value="Genomic_DNA"/>
</dbReference>
<dbReference type="EC" id="3.1.-.-" evidence="3"/>
<dbReference type="EMBL" id="CP065430">
    <property type="protein sequence ID" value="QPO26405.1"/>
    <property type="molecule type" value="Genomic_DNA"/>
</dbReference>
<dbReference type="Proteomes" id="UP000072794">
    <property type="component" value="Unassembled WGS sequence"/>
</dbReference>
<sequence>MQYKVNLTKKAVKQLKKLDKHIAREIYNWIVDNLDGCTNPRQHGKGLVGDRSGEWRYRVGNYRIIATIHDDIVTIEVFQIEHRSTVYKLKR</sequence>
<dbReference type="EMBL" id="RRZO01000030">
    <property type="protein sequence ID" value="RRN50467.1"/>
    <property type="molecule type" value="Genomic_DNA"/>
</dbReference>
<dbReference type="Proteomes" id="UP000074850">
    <property type="component" value="Unassembled WGS sequence"/>
</dbReference>
<reference evidence="7" key="4">
    <citation type="submission" date="2022-07" db="EMBL/GenBank/DDBJ databases">
        <title>Whole Genome Sequencing of Streptococcus suis.</title>
        <authorList>
            <person name="Dai X."/>
            <person name="Huang J."/>
            <person name="Wang L."/>
        </authorList>
    </citation>
    <scope>NUCLEOTIDE SEQUENCE</scope>
    <source>
        <strain evidence="7">XNB2</strain>
    </source>
</reference>
<dbReference type="EMBL" id="FIHM01000026">
    <property type="protein sequence ID" value="CYV35498.1"/>
    <property type="molecule type" value="Genomic_DNA"/>
</dbReference>
<dbReference type="Proteomes" id="UP000278566">
    <property type="component" value="Unassembled WGS sequence"/>
</dbReference>
<evidence type="ECO:0000313" key="4">
    <source>
        <dbReference type="EMBL" id="CYV15885.1"/>
    </source>
</evidence>
<reference evidence="9 14" key="2">
    <citation type="submission" date="2018-11" db="EMBL/GenBank/DDBJ databases">
        <title>Changes in penicillin susceptibility of Streptococcus suis isolates by amino acid alterations in the penicillin-binding protein.</title>
        <authorList>
            <person name="Niemann L."/>
            <person name="Eichhorn I."/>
        </authorList>
    </citation>
    <scope>NUCLEOTIDE SEQUENCE [LARGE SCALE GENOMIC DNA]</scope>
    <source>
        <strain evidence="9 14">IMT40738</strain>
    </source>
</reference>
<evidence type="ECO:0000313" key="3">
    <source>
        <dbReference type="EMBL" id="CYV15410.1"/>
    </source>
</evidence>
<dbReference type="Gene3D" id="3.30.2310.20">
    <property type="entry name" value="RelE-like"/>
    <property type="match status" value="1"/>
</dbReference>
<dbReference type="PANTHER" id="PTHR35601">
    <property type="entry name" value="TOXIN RELE"/>
    <property type="match status" value="1"/>
</dbReference>
<name>A0A0N1J3X6_STRSU</name>
<dbReference type="Proteomes" id="UP000073494">
    <property type="component" value="Unassembled WGS sequence"/>
</dbReference>
<protein>
    <submittedName>
        <fullName evidence="3">Plasmid stabilization system</fullName>
        <ecNumber evidence="3">3.1.-.-</ecNumber>
    </submittedName>
    <submittedName>
        <fullName evidence="7">Type II toxin-antitoxin system RelE/ParE family toxin</fullName>
    </submittedName>
</protein>